<sequence>MAKQQSLIIFTGRLGNQIGYNRKGKYFLRSRSNGIQQTAASRKAALRFGRASRKGALIRNAVYNALDIPCDGAHVNRLNKCLIPAAGADINQTKGFRFNQDAGTGQFFQLAPTVTRDGRISIAPQHLPAIKGITGLEVKIIAVRIHCAAHVTTGVQTTTLFLQPGAGFEGTSFSVQVPGNGKLLVILQIRALQSGIAVLNSRYLAADIIGVLDTPVVLPAIQDTNYLPAPAYGVPVAVAVPADKDMPVTVIQRE</sequence>
<accession>A0ABS7GIG9</accession>
<evidence type="ECO:0000313" key="1">
    <source>
        <dbReference type="EMBL" id="MBW8687045.1"/>
    </source>
</evidence>
<reference evidence="1 2" key="1">
    <citation type="submission" date="2021-08" db="EMBL/GenBank/DDBJ databases">
        <title>The genome sequence of Chitinophaga sp. B61.</title>
        <authorList>
            <person name="Zhang X."/>
        </authorList>
    </citation>
    <scope>NUCLEOTIDE SEQUENCE [LARGE SCALE GENOMIC DNA]</scope>
    <source>
        <strain evidence="1 2">B61</strain>
    </source>
</reference>
<dbReference type="RefSeq" id="WP_220252372.1">
    <property type="nucleotide sequence ID" value="NZ_JAICCF010000004.1"/>
</dbReference>
<organism evidence="1 2">
    <name type="scientific">Chitinophaga rhizophila</name>
    <dbReference type="NCBI Taxonomy" id="2866212"/>
    <lineage>
        <taxon>Bacteria</taxon>
        <taxon>Pseudomonadati</taxon>
        <taxon>Bacteroidota</taxon>
        <taxon>Chitinophagia</taxon>
        <taxon>Chitinophagales</taxon>
        <taxon>Chitinophagaceae</taxon>
        <taxon>Chitinophaga</taxon>
    </lineage>
</organism>
<comment type="caution">
    <text evidence="1">The sequence shown here is derived from an EMBL/GenBank/DDBJ whole genome shotgun (WGS) entry which is preliminary data.</text>
</comment>
<keyword evidence="2" id="KW-1185">Reference proteome</keyword>
<proteinExistence type="predicted"/>
<gene>
    <name evidence="1" type="ORF">K1Y79_22100</name>
</gene>
<evidence type="ECO:0000313" key="2">
    <source>
        <dbReference type="Proteomes" id="UP000812961"/>
    </source>
</evidence>
<protein>
    <submittedName>
        <fullName evidence="1">Uncharacterized protein</fullName>
    </submittedName>
</protein>
<dbReference type="EMBL" id="JAICCF010000004">
    <property type="protein sequence ID" value="MBW8687045.1"/>
    <property type="molecule type" value="Genomic_DNA"/>
</dbReference>
<name>A0ABS7GIG9_9BACT</name>
<dbReference type="Proteomes" id="UP000812961">
    <property type="component" value="Unassembled WGS sequence"/>
</dbReference>